<comment type="similarity">
    <text evidence="3 13">Belongs to the class-I pyridoxal-phosphate-dependent aminotransferase family.</text>
</comment>
<dbReference type="GO" id="GO:0004838">
    <property type="term" value="F:L-tyrosine-2-oxoglutarate transaminase activity"/>
    <property type="evidence" value="ECO:0007669"/>
    <property type="project" value="UniProtKB-UniRule"/>
</dbReference>
<comment type="catalytic activity">
    <reaction evidence="12 13">
        <text>L-tyrosine + 2-oxoglutarate = 3-(4-hydroxyphenyl)pyruvate + L-glutamate</text>
        <dbReference type="Rhea" id="RHEA:15093"/>
        <dbReference type="ChEBI" id="CHEBI:16810"/>
        <dbReference type="ChEBI" id="CHEBI:29985"/>
        <dbReference type="ChEBI" id="CHEBI:36242"/>
        <dbReference type="ChEBI" id="CHEBI:58315"/>
        <dbReference type="EC" id="2.6.1.5"/>
    </reaction>
</comment>
<reference evidence="16" key="1">
    <citation type="submission" date="2016-10" db="EMBL/GenBank/DDBJ databases">
        <title>Transcriptomic survey across the phylum Ctenophora.</title>
        <authorList>
            <person name="Francis W.R."/>
            <person name="Haddock S.H.D."/>
        </authorList>
    </citation>
    <scope>NUCLEOTIDE SEQUENCE</scope>
    <source>
        <strain evidence="16">V3710D1</strain>
    </source>
</reference>
<evidence type="ECO:0000259" key="15">
    <source>
        <dbReference type="Pfam" id="PF00155"/>
    </source>
</evidence>
<dbReference type="GO" id="GO:0030170">
    <property type="term" value="F:pyridoxal phosphate binding"/>
    <property type="evidence" value="ECO:0007669"/>
    <property type="project" value="InterPro"/>
</dbReference>
<dbReference type="InterPro" id="IPR004838">
    <property type="entry name" value="NHTrfase_class1_PyrdxlP-BS"/>
</dbReference>
<evidence type="ECO:0000256" key="7">
    <source>
        <dbReference type="ARBA" id="ARBA00022576"/>
    </source>
</evidence>
<dbReference type="NCBIfam" id="TIGR01265">
    <property type="entry name" value="tyr_nico_aTase"/>
    <property type="match status" value="1"/>
</dbReference>
<dbReference type="PANTHER" id="PTHR45744">
    <property type="entry name" value="TYROSINE AMINOTRANSFERASE"/>
    <property type="match status" value="1"/>
</dbReference>
<evidence type="ECO:0000256" key="6">
    <source>
        <dbReference type="ARBA" id="ARBA00015959"/>
    </source>
</evidence>
<accession>A0A1S6WNF6</accession>
<evidence type="ECO:0000313" key="16">
    <source>
        <dbReference type="EMBL" id="AQX17833.1"/>
    </source>
</evidence>
<dbReference type="CDD" id="cd00609">
    <property type="entry name" value="AAT_like"/>
    <property type="match status" value="1"/>
</dbReference>
<evidence type="ECO:0000256" key="12">
    <source>
        <dbReference type="ARBA" id="ARBA00047798"/>
    </source>
</evidence>
<dbReference type="InterPro" id="IPR005958">
    <property type="entry name" value="TyrNic_aminoTrfase"/>
</dbReference>
<organism evidence="16">
    <name type="scientific">Bolinopsis infundibulum</name>
    <dbReference type="NCBI Taxonomy" id="140455"/>
    <lineage>
        <taxon>Eukaryota</taxon>
        <taxon>Metazoa</taxon>
        <taxon>Ctenophora</taxon>
        <taxon>Tentaculata</taxon>
        <taxon>Lobata</taxon>
        <taxon>Bolinopsidae</taxon>
        <taxon>Bolinopsis</taxon>
    </lineage>
</organism>
<dbReference type="Gene3D" id="3.40.640.10">
    <property type="entry name" value="Type I PLP-dependent aspartate aminotransferase-like (Major domain)"/>
    <property type="match status" value="1"/>
</dbReference>
<protein>
    <recommendedName>
        <fullName evidence="6 13">Tyrosine aminotransferase</fullName>
        <shortName evidence="13">TAT</shortName>
        <ecNumber evidence="5 13">2.6.1.5</ecNumber>
    </recommendedName>
</protein>
<dbReference type="PROSITE" id="PS00105">
    <property type="entry name" value="AA_TRANSFER_CLASS_1"/>
    <property type="match status" value="1"/>
</dbReference>
<keyword evidence="9" id="KW-0828">Tyrosine catabolism</keyword>
<evidence type="ECO:0000256" key="4">
    <source>
        <dbReference type="ARBA" id="ARBA00011738"/>
    </source>
</evidence>
<dbReference type="SUPFAM" id="SSF53383">
    <property type="entry name" value="PLP-dependent transferases"/>
    <property type="match status" value="1"/>
</dbReference>
<evidence type="ECO:0000256" key="5">
    <source>
        <dbReference type="ARBA" id="ARBA00012749"/>
    </source>
</evidence>
<dbReference type="InterPro" id="IPR015424">
    <property type="entry name" value="PyrdxlP-dep_Trfase"/>
</dbReference>
<comment type="cofactor">
    <cofactor evidence="1 13 14">
        <name>pyridoxal 5'-phosphate</name>
        <dbReference type="ChEBI" id="CHEBI:597326"/>
    </cofactor>
</comment>
<dbReference type="AlphaFoldDB" id="A0A1S6WNF6"/>
<dbReference type="Gene3D" id="3.90.1150.10">
    <property type="entry name" value="Aspartate Aminotransferase, domain 1"/>
    <property type="match status" value="1"/>
</dbReference>
<dbReference type="PIRSF" id="PIRSF000517">
    <property type="entry name" value="Tyr_transaminase"/>
    <property type="match status" value="1"/>
</dbReference>
<dbReference type="InterPro" id="IPR005957">
    <property type="entry name" value="Tyrosine_aminoTrfase"/>
</dbReference>
<evidence type="ECO:0000256" key="2">
    <source>
        <dbReference type="ARBA" id="ARBA00005203"/>
    </source>
</evidence>
<evidence type="ECO:0000256" key="10">
    <source>
        <dbReference type="ARBA" id="ARBA00022898"/>
    </source>
</evidence>
<evidence type="ECO:0000256" key="1">
    <source>
        <dbReference type="ARBA" id="ARBA00001933"/>
    </source>
</evidence>
<keyword evidence="7 16" id="KW-0032">Aminotransferase</keyword>
<evidence type="ECO:0000256" key="14">
    <source>
        <dbReference type="PIRSR" id="PIRSR000517-1"/>
    </source>
</evidence>
<name>A0A1S6WNF6_9METZ</name>
<feature type="modified residue" description="N6-(pyridoxal phosphate)lysine" evidence="14">
    <location>
        <position position="258"/>
    </location>
</feature>
<keyword evidence="10 13" id="KW-0663">Pyridoxal phosphate</keyword>
<dbReference type="EMBL" id="KY387933">
    <property type="protein sequence ID" value="AQX17833.1"/>
    <property type="molecule type" value="mRNA"/>
</dbReference>
<comment type="subunit">
    <text evidence="4 13">Homodimer.</text>
</comment>
<dbReference type="Pfam" id="PF00155">
    <property type="entry name" value="Aminotran_1_2"/>
    <property type="match status" value="1"/>
</dbReference>
<comment type="pathway">
    <text evidence="2 13">Amino-acid degradation; L-phenylalanine degradation; acetoacetate and fumarate from L-phenylalanine: step 2/6.</text>
</comment>
<dbReference type="PANTHER" id="PTHR45744:SF2">
    <property type="entry name" value="TYROSINE AMINOTRANSFERASE"/>
    <property type="match status" value="1"/>
</dbReference>
<dbReference type="InterPro" id="IPR015422">
    <property type="entry name" value="PyrdxlP-dep_Trfase_small"/>
</dbReference>
<dbReference type="InterPro" id="IPR004839">
    <property type="entry name" value="Aminotransferase_I/II_large"/>
</dbReference>
<dbReference type="GO" id="GO:0006559">
    <property type="term" value="P:L-phenylalanine catabolic process"/>
    <property type="evidence" value="ECO:0007669"/>
    <property type="project" value="UniProtKB-UniRule"/>
</dbReference>
<comment type="function">
    <text evidence="13">Transaminase involved in tyrosine breakdown. Converts tyrosine to p-hydroxyphenylpyruvate.</text>
</comment>
<keyword evidence="11" id="KW-0585">Phenylalanine catabolism</keyword>
<evidence type="ECO:0000256" key="11">
    <source>
        <dbReference type="ARBA" id="ARBA00023232"/>
    </source>
</evidence>
<dbReference type="EC" id="2.6.1.5" evidence="5 13"/>
<dbReference type="UniPathway" id="UPA00139">
    <property type="reaction ID" value="UER00338"/>
</dbReference>
<evidence type="ECO:0000256" key="3">
    <source>
        <dbReference type="ARBA" id="ARBA00007441"/>
    </source>
</evidence>
<evidence type="ECO:0000256" key="9">
    <source>
        <dbReference type="ARBA" id="ARBA00022878"/>
    </source>
</evidence>
<dbReference type="InterPro" id="IPR015421">
    <property type="entry name" value="PyrdxlP-dep_Trfase_major"/>
</dbReference>
<evidence type="ECO:0000256" key="13">
    <source>
        <dbReference type="PIRNR" id="PIRNR000517"/>
    </source>
</evidence>
<dbReference type="GO" id="GO:0006572">
    <property type="term" value="P:L-tyrosine catabolic process"/>
    <property type="evidence" value="ECO:0007669"/>
    <property type="project" value="UniProtKB-KW"/>
</dbReference>
<dbReference type="NCBIfam" id="TIGR01264">
    <property type="entry name" value="tyr_amTase_E"/>
    <property type="match status" value="1"/>
</dbReference>
<evidence type="ECO:0000256" key="8">
    <source>
        <dbReference type="ARBA" id="ARBA00022679"/>
    </source>
</evidence>
<keyword evidence="8 16" id="KW-0808">Transferase</keyword>
<feature type="domain" description="Aminotransferase class I/classII large" evidence="15">
    <location>
        <begin position="53"/>
        <end position="411"/>
    </location>
</feature>
<sequence>MKKTAHNGILNGLMRHPVCTSTIPTSPCADNTINPIRGLVDNLVINPNPDKPFLRLSIGDPSVFGNFDPPPQVIKAVADNLTTSCYGYVPAHGLVSTRSAIAKYYNTASSPLTSNDVFVTSGCSDALRIAMDCLGSEKRNILLPKPGFSLYQTIAGNRGIPVKFYDLDPENNWSIDLNQLESLIDENTAAILVTNPSNPCGSAFSVQHQRDILAVAEKHGLPLIADEIYQDMVYDGESKSFGELSEHVPVLSCCGLAKRWLIPGWRVGWLIAHDRHNRLSKVRDGLTKLCQVIIGANVLIQGAVPQILETVPQSFYDDTLKRLKSASEVVYSELKDCPQLRPFKPQGAMYMMVQLKIDQFEDIGDDMEFVEKLITEQSVFPLPANIFGIPNYVRLMLTVPEDILREACQRIVEFCDQHKAAVPRKISRIEVAP</sequence>
<proteinExistence type="evidence at transcript level"/>